<evidence type="ECO:0000313" key="2">
    <source>
        <dbReference type="Proteomes" id="UP000828390"/>
    </source>
</evidence>
<keyword evidence="2" id="KW-1185">Reference proteome</keyword>
<dbReference type="AlphaFoldDB" id="A0A9D4R156"/>
<protein>
    <submittedName>
        <fullName evidence="1">Uncharacterized protein</fullName>
    </submittedName>
</protein>
<reference evidence="1" key="1">
    <citation type="journal article" date="2019" name="bioRxiv">
        <title>The Genome of the Zebra Mussel, Dreissena polymorpha: A Resource for Invasive Species Research.</title>
        <authorList>
            <person name="McCartney M.A."/>
            <person name="Auch B."/>
            <person name="Kono T."/>
            <person name="Mallez S."/>
            <person name="Zhang Y."/>
            <person name="Obille A."/>
            <person name="Becker A."/>
            <person name="Abrahante J.E."/>
            <person name="Garbe J."/>
            <person name="Badalamenti J.P."/>
            <person name="Herman A."/>
            <person name="Mangelson H."/>
            <person name="Liachko I."/>
            <person name="Sullivan S."/>
            <person name="Sone E.D."/>
            <person name="Koren S."/>
            <person name="Silverstein K.A.T."/>
            <person name="Beckman K.B."/>
            <person name="Gohl D.M."/>
        </authorList>
    </citation>
    <scope>NUCLEOTIDE SEQUENCE</scope>
    <source>
        <strain evidence="1">Duluth1</strain>
        <tissue evidence="1">Whole animal</tissue>
    </source>
</reference>
<sequence length="61" mass="6637">MFRHILPVTRTDILVKPAGPNGNLPVRTGNFAKPGSGFTMVLKSPILVVMPIALDPQMFFS</sequence>
<dbReference type="Proteomes" id="UP000828390">
    <property type="component" value="Unassembled WGS sequence"/>
</dbReference>
<proteinExistence type="predicted"/>
<name>A0A9D4R156_DREPO</name>
<dbReference type="EMBL" id="JAIWYP010000003">
    <property type="protein sequence ID" value="KAH3850288.1"/>
    <property type="molecule type" value="Genomic_DNA"/>
</dbReference>
<gene>
    <name evidence="1" type="ORF">DPMN_092696</name>
</gene>
<reference evidence="1" key="2">
    <citation type="submission" date="2020-11" db="EMBL/GenBank/DDBJ databases">
        <authorList>
            <person name="McCartney M.A."/>
            <person name="Auch B."/>
            <person name="Kono T."/>
            <person name="Mallez S."/>
            <person name="Becker A."/>
            <person name="Gohl D.M."/>
            <person name="Silverstein K.A.T."/>
            <person name="Koren S."/>
            <person name="Bechman K.B."/>
            <person name="Herman A."/>
            <person name="Abrahante J.E."/>
            <person name="Garbe J."/>
        </authorList>
    </citation>
    <scope>NUCLEOTIDE SEQUENCE</scope>
    <source>
        <strain evidence="1">Duluth1</strain>
        <tissue evidence="1">Whole animal</tissue>
    </source>
</reference>
<comment type="caution">
    <text evidence="1">The sequence shown here is derived from an EMBL/GenBank/DDBJ whole genome shotgun (WGS) entry which is preliminary data.</text>
</comment>
<organism evidence="1 2">
    <name type="scientific">Dreissena polymorpha</name>
    <name type="common">Zebra mussel</name>
    <name type="synonym">Mytilus polymorpha</name>
    <dbReference type="NCBI Taxonomy" id="45954"/>
    <lineage>
        <taxon>Eukaryota</taxon>
        <taxon>Metazoa</taxon>
        <taxon>Spiralia</taxon>
        <taxon>Lophotrochozoa</taxon>
        <taxon>Mollusca</taxon>
        <taxon>Bivalvia</taxon>
        <taxon>Autobranchia</taxon>
        <taxon>Heteroconchia</taxon>
        <taxon>Euheterodonta</taxon>
        <taxon>Imparidentia</taxon>
        <taxon>Neoheterodontei</taxon>
        <taxon>Myida</taxon>
        <taxon>Dreissenoidea</taxon>
        <taxon>Dreissenidae</taxon>
        <taxon>Dreissena</taxon>
    </lineage>
</organism>
<accession>A0A9D4R156</accession>
<evidence type="ECO:0000313" key="1">
    <source>
        <dbReference type="EMBL" id="KAH3850288.1"/>
    </source>
</evidence>